<evidence type="ECO:0000256" key="4">
    <source>
        <dbReference type="ARBA" id="ARBA00011981"/>
    </source>
</evidence>
<keyword evidence="9" id="KW-0597">Phosphoprotein</keyword>
<comment type="subcellular location">
    <subcellularLocation>
        <location evidence="1">Cytoplasm</location>
    </subcellularLocation>
</comment>
<dbReference type="SUPFAM" id="SSF51735">
    <property type="entry name" value="NAD(P)-binding Rossmann-fold domains"/>
    <property type="match status" value="1"/>
</dbReference>
<dbReference type="InterPro" id="IPR013149">
    <property type="entry name" value="ADH-like_C"/>
</dbReference>
<dbReference type="InterPro" id="IPR011032">
    <property type="entry name" value="GroES-like_sf"/>
</dbReference>
<dbReference type="SMART" id="SM00829">
    <property type="entry name" value="PKS_ER"/>
    <property type="match status" value="1"/>
</dbReference>
<evidence type="ECO:0000256" key="12">
    <source>
        <dbReference type="ARBA" id="ARBA00022990"/>
    </source>
</evidence>
<dbReference type="GO" id="GO:0006693">
    <property type="term" value="P:prostaglandin metabolic process"/>
    <property type="evidence" value="ECO:0007669"/>
    <property type="project" value="UniProtKB-KW"/>
</dbReference>
<comment type="catalytic activity">
    <reaction evidence="24">
        <text>13,14-dihydro-15-oxo-prostaglandin F1alpha + NADP(+) = 15-oxoprostaglandin F1alpha + NADPH + H(+)</text>
        <dbReference type="Rhea" id="RHEA:50592"/>
        <dbReference type="ChEBI" id="CHEBI:15378"/>
        <dbReference type="ChEBI" id="CHEBI:57783"/>
        <dbReference type="ChEBI" id="CHEBI:58349"/>
        <dbReference type="ChEBI" id="CHEBI:79072"/>
        <dbReference type="ChEBI" id="CHEBI:133411"/>
    </reaction>
    <physiologicalReaction direction="right-to-left" evidence="24">
        <dbReference type="Rhea" id="RHEA:50594"/>
    </physiologicalReaction>
</comment>
<dbReference type="EC" id="1.3.1.48" evidence="4"/>
<evidence type="ECO:0000256" key="34">
    <source>
        <dbReference type="ARBA" id="ARBA00049368"/>
    </source>
</evidence>
<dbReference type="Proteomes" id="UP000008820">
    <property type="component" value="Chromosome 3"/>
</dbReference>
<comment type="catalytic activity">
    <reaction evidence="26">
        <text>nonan-2-one + NADP(+) = (3E)-nonen-2-one + NADPH + H(+)</text>
        <dbReference type="Rhea" id="RHEA:50616"/>
        <dbReference type="ChEBI" id="CHEBI:15378"/>
        <dbReference type="ChEBI" id="CHEBI:57783"/>
        <dbReference type="ChEBI" id="CHEBI:58349"/>
        <dbReference type="ChEBI" id="CHEBI:77927"/>
        <dbReference type="ChEBI" id="CHEBI:133457"/>
    </reaction>
    <physiologicalReaction direction="right-to-left" evidence="26">
        <dbReference type="Rhea" id="RHEA:50618"/>
    </physiologicalReaction>
</comment>
<evidence type="ECO:0000256" key="17">
    <source>
        <dbReference type="ARBA" id="ARBA00032255"/>
    </source>
</evidence>
<comment type="catalytic activity">
    <reaction evidence="34">
        <text>hexanal + NADP(+) = (E)-hex-2-enal + NADPH + H(+)</text>
        <dbReference type="Rhea" id="RHEA:50776"/>
        <dbReference type="ChEBI" id="CHEBI:15378"/>
        <dbReference type="ChEBI" id="CHEBI:28913"/>
        <dbReference type="ChEBI" id="CHEBI:57783"/>
        <dbReference type="ChEBI" id="CHEBI:58349"/>
        <dbReference type="ChEBI" id="CHEBI:88528"/>
    </reaction>
    <physiologicalReaction direction="right-to-left" evidence="34">
        <dbReference type="Rhea" id="RHEA:50778"/>
    </physiologicalReaction>
</comment>
<comment type="catalytic activity">
    <reaction evidence="25">
        <text>dodecanal + NADP(+) = (2E)-dodecenal + NADPH + H(+)</text>
        <dbReference type="Rhea" id="RHEA:50784"/>
        <dbReference type="ChEBI" id="CHEBI:15378"/>
        <dbReference type="ChEBI" id="CHEBI:27836"/>
        <dbReference type="ChEBI" id="CHEBI:57783"/>
        <dbReference type="ChEBI" id="CHEBI:58349"/>
        <dbReference type="ChEBI" id="CHEBI:133741"/>
    </reaction>
    <physiologicalReaction direction="right-to-left" evidence="25">
        <dbReference type="Rhea" id="RHEA:50786"/>
    </physiologicalReaction>
</comment>
<dbReference type="Gene3D" id="3.40.50.720">
    <property type="entry name" value="NAD(P)-binding Rossmann-like Domain"/>
    <property type="match status" value="1"/>
</dbReference>
<evidence type="ECO:0000256" key="30">
    <source>
        <dbReference type="ARBA" id="ARBA00048953"/>
    </source>
</evidence>
<evidence type="ECO:0000256" key="8">
    <source>
        <dbReference type="ARBA" id="ARBA00022501"/>
    </source>
</evidence>
<comment type="similarity">
    <text evidence="2">Belongs to the NADP-dependent oxidoreductase L4BD family.</text>
</comment>
<comment type="catalytic activity">
    <reaction evidence="31">
        <text>(5S,12S)-dihydroxy-(6E,10E,12E,14Z)-eicosatetraenoate + NADP(+) = 12-oxo-(5S)-hydroxy-(6E,8E,10E,14Z)-eicosatetraenoate + NADPH + H(+)</text>
        <dbReference type="Rhea" id="RHEA:51212"/>
        <dbReference type="ChEBI" id="CHEBI:15378"/>
        <dbReference type="ChEBI" id="CHEBI:57783"/>
        <dbReference type="ChEBI" id="CHEBI:58349"/>
        <dbReference type="ChEBI" id="CHEBI:133974"/>
        <dbReference type="ChEBI" id="CHEBI:133975"/>
    </reaction>
    <physiologicalReaction direction="left-to-right" evidence="31">
        <dbReference type="Rhea" id="RHEA:51213"/>
    </physiologicalReaction>
</comment>
<evidence type="ECO:0000256" key="13">
    <source>
        <dbReference type="ARBA" id="ARBA00023002"/>
    </source>
</evidence>
<gene>
    <name evidence="35" type="primary">5578674</name>
</gene>
<comment type="catalytic activity">
    <reaction evidence="21">
        <text>decanal + NADP(+) = (2E)-decenal + NADPH + H(+)</text>
        <dbReference type="Rhea" id="RHEA:50612"/>
        <dbReference type="ChEBI" id="CHEBI:15378"/>
        <dbReference type="ChEBI" id="CHEBI:31457"/>
        <dbReference type="ChEBI" id="CHEBI:57783"/>
        <dbReference type="ChEBI" id="CHEBI:58349"/>
        <dbReference type="ChEBI" id="CHEBI:133455"/>
    </reaction>
    <physiologicalReaction direction="right-to-left" evidence="21">
        <dbReference type="Rhea" id="RHEA:50614"/>
    </physiologicalReaction>
</comment>
<dbReference type="InParanoid" id="A0A1S4F552"/>
<dbReference type="GO" id="GO:0005737">
    <property type="term" value="C:cytoplasm"/>
    <property type="evidence" value="ECO:0007669"/>
    <property type="project" value="UniProtKB-SubCell"/>
</dbReference>
<dbReference type="OrthoDB" id="809632at2759"/>
<evidence type="ECO:0000256" key="2">
    <source>
        <dbReference type="ARBA" id="ARBA00010460"/>
    </source>
</evidence>
<evidence type="ECO:0000256" key="1">
    <source>
        <dbReference type="ARBA" id="ARBA00004496"/>
    </source>
</evidence>
<dbReference type="InterPro" id="IPR020843">
    <property type="entry name" value="ER"/>
</dbReference>
<dbReference type="EnsemblMetazoa" id="AAEL003617-RA">
    <property type="protein sequence ID" value="AAEL003617-PA"/>
    <property type="gene ID" value="AAEL003617"/>
</dbReference>
<evidence type="ECO:0000256" key="5">
    <source>
        <dbReference type="ARBA" id="ARBA00012410"/>
    </source>
</evidence>
<keyword evidence="14" id="KW-0443">Lipid metabolism</keyword>
<comment type="catalytic activity">
    <reaction evidence="29">
        <text>20-hydroxy-leukotriene B4 + NADP(+) = 12-oxo-20-hydroxy-leukotriene B4 + NADPH + H(+)</text>
        <dbReference type="Rhea" id="RHEA:51208"/>
        <dbReference type="ChEBI" id="CHEBI:15378"/>
        <dbReference type="ChEBI" id="CHEBI:57460"/>
        <dbReference type="ChEBI" id="CHEBI:57783"/>
        <dbReference type="ChEBI" id="CHEBI:58349"/>
        <dbReference type="ChEBI" id="CHEBI:133346"/>
    </reaction>
    <physiologicalReaction direction="left-to-right" evidence="29">
        <dbReference type="Rhea" id="RHEA:51209"/>
    </physiologicalReaction>
</comment>
<evidence type="ECO:0000256" key="22">
    <source>
        <dbReference type="ARBA" id="ARBA00047742"/>
    </source>
</evidence>
<comment type="catalytic activity">
    <reaction evidence="20">
        <text>octanal + NADP(+) = (2E)-octenal + NADPH + H(+)</text>
        <dbReference type="Rhea" id="RHEA:50780"/>
        <dbReference type="ChEBI" id="CHEBI:15378"/>
        <dbReference type="ChEBI" id="CHEBI:17935"/>
        <dbReference type="ChEBI" id="CHEBI:57783"/>
        <dbReference type="ChEBI" id="CHEBI:58349"/>
        <dbReference type="ChEBI" id="CHEBI:61748"/>
    </reaction>
    <physiologicalReaction direction="right-to-left" evidence="20">
        <dbReference type="Rhea" id="RHEA:50782"/>
    </physiologicalReaction>
</comment>
<comment type="catalytic activity">
    <reaction evidence="27">
        <text>13,14-dihydro-15-oxo-PGF2alpha + NADP(+) = 15-oxoprostaglandin F2alpha + NADPH + H(+)</text>
        <dbReference type="Rhea" id="RHEA:50588"/>
        <dbReference type="ChEBI" id="CHEBI:15378"/>
        <dbReference type="ChEBI" id="CHEBI:57783"/>
        <dbReference type="ChEBI" id="CHEBI:58349"/>
        <dbReference type="ChEBI" id="CHEBI:133374"/>
        <dbReference type="ChEBI" id="CHEBI:133409"/>
    </reaction>
    <physiologicalReaction direction="right-to-left" evidence="27">
        <dbReference type="Rhea" id="RHEA:50590"/>
    </physiologicalReaction>
</comment>
<evidence type="ECO:0000256" key="33">
    <source>
        <dbReference type="ARBA" id="ARBA00049179"/>
    </source>
</evidence>
<evidence type="ECO:0000313" key="36">
    <source>
        <dbReference type="Proteomes" id="UP000008820"/>
    </source>
</evidence>
<dbReference type="EC" id="1.3.1.74" evidence="5"/>
<organism evidence="35 36">
    <name type="scientific">Aedes aegypti</name>
    <name type="common">Yellowfever mosquito</name>
    <name type="synonym">Culex aegypti</name>
    <dbReference type="NCBI Taxonomy" id="7159"/>
    <lineage>
        <taxon>Eukaryota</taxon>
        <taxon>Metazoa</taxon>
        <taxon>Ecdysozoa</taxon>
        <taxon>Arthropoda</taxon>
        <taxon>Hexapoda</taxon>
        <taxon>Insecta</taxon>
        <taxon>Pterygota</taxon>
        <taxon>Neoptera</taxon>
        <taxon>Endopterygota</taxon>
        <taxon>Diptera</taxon>
        <taxon>Nematocera</taxon>
        <taxon>Culicoidea</taxon>
        <taxon>Culicidae</taxon>
        <taxon>Culicinae</taxon>
        <taxon>Aedini</taxon>
        <taxon>Aedes</taxon>
        <taxon>Stegomyia</taxon>
    </lineage>
</organism>
<keyword evidence="12" id="KW-0007">Acetylation</keyword>
<dbReference type="InterPro" id="IPR036291">
    <property type="entry name" value="NAD(P)-bd_dom_sf"/>
</dbReference>
<reference evidence="35" key="2">
    <citation type="submission" date="2020-05" db="UniProtKB">
        <authorList>
            <consortium name="EnsemblMetazoa"/>
        </authorList>
    </citation>
    <scope>IDENTIFICATION</scope>
    <source>
        <strain evidence="35">LVP_AGWG</strain>
    </source>
</reference>
<dbReference type="GO" id="GO:0047522">
    <property type="term" value="F:15-oxoprostaglandin 13-reductase [NAD(P)+] activity"/>
    <property type="evidence" value="ECO:0007669"/>
    <property type="project" value="UniProtKB-EC"/>
</dbReference>
<evidence type="ECO:0000256" key="14">
    <source>
        <dbReference type="ARBA" id="ARBA00023098"/>
    </source>
</evidence>
<sequence>MVVAKKWIYAKAFSGFPTVNNFRLEQETIDAKLKDNEFFAEAIYLSVDPYMRTFMPQYPEGTVMIGCQVAKVLDSKNPHFPTGTYVVGAFGWRTHSVCKPDEVEPEWKPYPLPDFSGEPLSLGIGALGMTGQTAYFGFLKICKPKEGETVVVSAAAGAVGSLLGQIAKIKGCKVIGIAGTDAKCEWIKSLGFEHAINYKTADVEAELRNASPEGVDCYFDNVGGRTAEIVHKQMNRFGRIAVCGSISDYNSEVETVRFSKKDFASKKLKREEFSVFRWNDQRSEAIEQILKWIKEGRIKCRETITEGFENMPQAFMGMLAGENIGKAVVKA</sequence>
<dbReference type="VEuPathDB" id="VectorBase:AAEL003617"/>
<evidence type="ECO:0000256" key="32">
    <source>
        <dbReference type="ARBA" id="ARBA00049070"/>
    </source>
</evidence>
<dbReference type="Gene3D" id="3.90.180.10">
    <property type="entry name" value="Medium-chain alcohol dehydrogenases, catalytic domain"/>
    <property type="match status" value="1"/>
</dbReference>
<evidence type="ECO:0000313" key="35">
    <source>
        <dbReference type="EnsemblMetazoa" id="AAEL003617-PA"/>
    </source>
</evidence>
<keyword evidence="36" id="KW-1185">Reference proteome</keyword>
<evidence type="ECO:0000256" key="20">
    <source>
        <dbReference type="ARBA" id="ARBA00047461"/>
    </source>
</evidence>
<comment type="catalytic activity">
    <reaction evidence="33">
        <text>an n-alkanal + NADP(+) = an alk-2-enal + NADPH + H(+)</text>
        <dbReference type="Rhea" id="RHEA:13737"/>
        <dbReference type="ChEBI" id="CHEBI:12834"/>
        <dbReference type="ChEBI" id="CHEBI:13757"/>
        <dbReference type="ChEBI" id="CHEBI:15378"/>
        <dbReference type="ChEBI" id="CHEBI:57783"/>
        <dbReference type="ChEBI" id="CHEBI:58349"/>
        <dbReference type="EC" id="1.3.1.74"/>
    </reaction>
    <physiologicalReaction direction="right-to-left" evidence="33">
        <dbReference type="Rhea" id="RHEA:13739"/>
    </physiologicalReaction>
</comment>
<comment type="catalytic activity">
    <reaction evidence="23">
        <text>leukotriene B4 + NADP(+) = 12-oxo-leukotriene B4 + NADPH + H(+)</text>
        <dbReference type="Rhea" id="RHEA:50608"/>
        <dbReference type="ChEBI" id="CHEBI:15378"/>
        <dbReference type="ChEBI" id="CHEBI:57461"/>
        <dbReference type="ChEBI" id="CHEBI:57783"/>
        <dbReference type="ChEBI" id="CHEBI:58349"/>
        <dbReference type="ChEBI" id="CHEBI:133309"/>
    </reaction>
    <physiologicalReaction direction="left-to-right" evidence="23">
        <dbReference type="Rhea" id="RHEA:50609"/>
    </physiologicalReaction>
</comment>
<evidence type="ECO:0000256" key="3">
    <source>
        <dbReference type="ARBA" id="ARBA00011852"/>
    </source>
</evidence>
<evidence type="ECO:0000256" key="24">
    <source>
        <dbReference type="ARBA" id="ARBA00047878"/>
    </source>
</evidence>
<dbReference type="AlphaFoldDB" id="A0A1S4F552"/>
<evidence type="ECO:0000256" key="15">
    <source>
        <dbReference type="ARBA" id="ARBA00023278"/>
    </source>
</evidence>
<dbReference type="PANTHER" id="PTHR43205:SF7">
    <property type="entry name" value="PROSTAGLANDIN REDUCTASE 1"/>
    <property type="match status" value="1"/>
</dbReference>
<evidence type="ECO:0000256" key="10">
    <source>
        <dbReference type="ARBA" id="ARBA00022832"/>
    </source>
</evidence>
<evidence type="ECO:0000256" key="9">
    <source>
        <dbReference type="ARBA" id="ARBA00022553"/>
    </source>
</evidence>
<evidence type="ECO:0000256" key="23">
    <source>
        <dbReference type="ARBA" id="ARBA00047871"/>
    </source>
</evidence>
<evidence type="ECO:0000256" key="27">
    <source>
        <dbReference type="ARBA" id="ARBA00048290"/>
    </source>
</evidence>
<comment type="catalytic activity">
    <reaction evidence="32">
        <text>13,14-dihydro-15-oxo-prostaglandin E1 + NADP(+) = 15-oxoprostaglandin E1 + NADPH + H(+)</text>
        <dbReference type="Rhea" id="RHEA:50584"/>
        <dbReference type="ChEBI" id="CHEBI:15378"/>
        <dbReference type="ChEBI" id="CHEBI:57401"/>
        <dbReference type="ChEBI" id="CHEBI:57783"/>
        <dbReference type="ChEBI" id="CHEBI:58349"/>
        <dbReference type="ChEBI" id="CHEBI:133408"/>
    </reaction>
    <physiologicalReaction direction="right-to-left" evidence="32">
        <dbReference type="Rhea" id="RHEA:50586"/>
    </physiologicalReaction>
</comment>
<evidence type="ECO:0000256" key="19">
    <source>
        <dbReference type="ARBA" id="ARBA00033119"/>
    </source>
</evidence>
<dbReference type="InterPro" id="IPR014190">
    <property type="entry name" value="PTGR1"/>
</dbReference>
<comment type="subunit">
    <text evidence="3">Monomer or homodimer.</text>
</comment>
<protein>
    <recommendedName>
        <fullName evidence="6">Prostaglandin reductase 1</fullName>
        <ecNumber evidence="4">1.3.1.48</ecNumber>
        <ecNumber evidence="5">1.3.1.74</ecNumber>
    </recommendedName>
    <alternativeName>
        <fullName evidence="19">15-oxoprostaglandin 13-reductase</fullName>
    </alternativeName>
    <alternativeName>
        <fullName evidence="17">Dithiolethione-inducible gene 1 protein</fullName>
    </alternativeName>
    <alternativeName>
        <fullName evidence="16">Leukotriene B4 12-hydroxydehydrogenase</fullName>
    </alternativeName>
    <alternativeName>
        <fullName evidence="18">NAD(P)H-dependent alkenal/one oxidoreductase</fullName>
    </alternativeName>
</protein>
<dbReference type="FunFam" id="3.40.50.720:FF:000121">
    <property type="entry name" value="Prostaglandin reductase 2"/>
    <property type="match status" value="1"/>
</dbReference>
<dbReference type="InterPro" id="IPR041694">
    <property type="entry name" value="ADH_N_2"/>
</dbReference>
<dbReference type="PANTHER" id="PTHR43205">
    <property type="entry name" value="PROSTAGLANDIN REDUCTASE"/>
    <property type="match status" value="1"/>
</dbReference>
<keyword evidence="11" id="KW-0521">NADP</keyword>
<dbReference type="Pfam" id="PF00107">
    <property type="entry name" value="ADH_zinc_N"/>
    <property type="match status" value="1"/>
</dbReference>
<comment type="catalytic activity">
    <reaction evidence="30">
        <text>6-trans-leukotriene B4 + NADP(+) = 12-oxo-(5S)-hydroxy-(6E,8E,10E,14Z)-eicosatetraenoate + NADPH + H(+)</text>
        <dbReference type="Rhea" id="RHEA:51204"/>
        <dbReference type="ChEBI" id="CHEBI:15378"/>
        <dbReference type="ChEBI" id="CHEBI:57783"/>
        <dbReference type="ChEBI" id="CHEBI:58349"/>
        <dbReference type="ChEBI" id="CHEBI:90723"/>
        <dbReference type="ChEBI" id="CHEBI:133974"/>
    </reaction>
    <physiologicalReaction direction="left-to-right" evidence="30">
        <dbReference type="Rhea" id="RHEA:51205"/>
    </physiologicalReaction>
</comment>
<evidence type="ECO:0000256" key="18">
    <source>
        <dbReference type="ARBA" id="ARBA00032297"/>
    </source>
</evidence>
<evidence type="ECO:0000256" key="21">
    <source>
        <dbReference type="ARBA" id="ARBA00047617"/>
    </source>
</evidence>
<proteinExistence type="inferred from homology"/>
<accession>A0A1S4F552</accession>
<evidence type="ECO:0000256" key="7">
    <source>
        <dbReference type="ARBA" id="ARBA00022490"/>
    </source>
</evidence>
<dbReference type="Pfam" id="PF16884">
    <property type="entry name" value="ADH_N_2"/>
    <property type="match status" value="1"/>
</dbReference>
<comment type="catalytic activity">
    <reaction evidence="22">
        <text>pentan-2-one + NADP(+) = (E)-pent-3-en-2-one + NADPH + H(+)</text>
        <dbReference type="Rhea" id="RHEA:50788"/>
        <dbReference type="ChEBI" id="CHEBI:15378"/>
        <dbReference type="ChEBI" id="CHEBI:16472"/>
        <dbReference type="ChEBI" id="CHEBI:57783"/>
        <dbReference type="ChEBI" id="CHEBI:58349"/>
        <dbReference type="ChEBI" id="CHEBI:145276"/>
    </reaction>
    <physiologicalReaction direction="right-to-left" evidence="22">
        <dbReference type="Rhea" id="RHEA:50790"/>
    </physiologicalReaction>
</comment>
<name>A0A1S4F552_AEDAE</name>
<evidence type="ECO:0000256" key="31">
    <source>
        <dbReference type="ARBA" id="ARBA00049068"/>
    </source>
</evidence>
<evidence type="ECO:0000256" key="29">
    <source>
        <dbReference type="ARBA" id="ARBA00048591"/>
    </source>
</evidence>
<dbReference type="CDD" id="cd08294">
    <property type="entry name" value="leukotriene_B4_DH_like"/>
    <property type="match status" value="1"/>
</dbReference>
<reference evidence="35 36" key="1">
    <citation type="submission" date="2017-06" db="EMBL/GenBank/DDBJ databases">
        <title>Aedes aegypti genome working group (AGWG) sequencing and assembly.</title>
        <authorList>
            <consortium name="Aedes aegypti Genome Working Group (AGWG)"/>
            <person name="Matthews B.J."/>
        </authorList>
    </citation>
    <scope>NUCLEOTIDE SEQUENCE [LARGE SCALE GENOMIC DNA]</scope>
    <source>
        <strain evidence="35 36">LVP_AGWG</strain>
    </source>
</reference>
<evidence type="ECO:0000256" key="25">
    <source>
        <dbReference type="ARBA" id="ARBA00047903"/>
    </source>
</evidence>
<keyword evidence="15" id="KW-0379">Hydroxylation</keyword>
<keyword evidence="8" id="KW-0644">Prostaglandin metabolism</keyword>
<evidence type="ECO:0000256" key="11">
    <source>
        <dbReference type="ARBA" id="ARBA00022857"/>
    </source>
</evidence>
<dbReference type="InterPro" id="IPR045010">
    <property type="entry name" value="MDR_fam"/>
</dbReference>
<evidence type="ECO:0000256" key="26">
    <source>
        <dbReference type="ARBA" id="ARBA00048066"/>
    </source>
</evidence>
<comment type="catalytic activity">
    <reaction evidence="28">
        <text>4-hydroxynonanal + NADP(+) = (E)-4-hydroxynon-2-enal + NADPH + H(+)</text>
        <dbReference type="Rhea" id="RHEA:64736"/>
        <dbReference type="ChEBI" id="CHEBI:15378"/>
        <dbReference type="ChEBI" id="CHEBI:57783"/>
        <dbReference type="ChEBI" id="CHEBI:58349"/>
        <dbReference type="ChEBI" id="CHEBI:58968"/>
        <dbReference type="ChEBI" id="CHEBI:156112"/>
    </reaction>
    <physiologicalReaction direction="right-to-left" evidence="28">
        <dbReference type="Rhea" id="RHEA:64738"/>
    </physiologicalReaction>
</comment>
<evidence type="ECO:0000256" key="6">
    <source>
        <dbReference type="ARBA" id="ARBA00020651"/>
    </source>
</evidence>
<dbReference type="SUPFAM" id="SSF50129">
    <property type="entry name" value="GroES-like"/>
    <property type="match status" value="2"/>
</dbReference>
<keyword evidence="10" id="KW-0276">Fatty acid metabolism</keyword>
<keyword evidence="13" id="KW-0560">Oxidoreductase</keyword>
<keyword evidence="7" id="KW-0963">Cytoplasm</keyword>
<dbReference type="GO" id="GO:0032440">
    <property type="term" value="F:2-alkenal reductase [NAD(P)H] activity"/>
    <property type="evidence" value="ECO:0007669"/>
    <property type="project" value="UniProtKB-EC"/>
</dbReference>
<evidence type="ECO:0000256" key="28">
    <source>
        <dbReference type="ARBA" id="ARBA00048387"/>
    </source>
</evidence>
<evidence type="ECO:0000256" key="16">
    <source>
        <dbReference type="ARBA" id="ARBA00031851"/>
    </source>
</evidence>